<organism evidence="4 5">
    <name type="scientific">Herpetosiphon aurantiacus (strain ATCC 23779 / DSM 785 / 114-95)</name>
    <dbReference type="NCBI Taxonomy" id="316274"/>
    <lineage>
        <taxon>Bacteria</taxon>
        <taxon>Bacillati</taxon>
        <taxon>Chloroflexota</taxon>
        <taxon>Chloroflexia</taxon>
        <taxon>Herpetosiphonales</taxon>
        <taxon>Herpetosiphonaceae</taxon>
        <taxon>Herpetosiphon</taxon>
    </lineage>
</organism>
<proteinExistence type="predicted"/>
<dbReference type="Pfam" id="PF14312">
    <property type="entry name" value="FG-GAP_2"/>
    <property type="match status" value="3"/>
</dbReference>
<sequence>MCYQPIGLVCTGDTLVVGAQAEDSAATGINGNQADNTAPDTGAAYVFVRSGTTWTQQAYLKASNAEAGDGFGFSLASDTNRILVGAPFEDSNASGSNNGIGEQNNDLPGAGAAYLFHQFNGLWTQEAYLKTNHRTKDEAFGHAVAMEEGTIVIGSPYADGYEAVKTGLITVFVYQGAGVGWHHSQTMGSPGPNTGDGFGQSVAITNQRIAVGAYGEDSNATLINGDSSNNTAANAGAAYIYDRHPTFYEHVWHPTTYIKASNTDAVDIFGRNLAFCGPTLLVGAPYEDSAAQGTNGNQTNNSLASAGAVYRYIWDGSQWQHRHYNKALNPDALDYFGMRLACHDQLLAVSAPGEDSAAQGVNGDQTDNSALDAGAVYVLSLPMQGYTHLPAVTGEEITSPYPLPQR</sequence>
<dbReference type="KEGG" id="hau:Haur_5059"/>
<dbReference type="GO" id="GO:0007229">
    <property type="term" value="P:integrin-mediated signaling pathway"/>
    <property type="evidence" value="ECO:0007669"/>
    <property type="project" value="UniProtKB-KW"/>
</dbReference>
<dbReference type="AlphaFoldDB" id="A9B8M3"/>
<dbReference type="EMBL" id="CP000876">
    <property type="protein sequence ID" value="ABX07687.1"/>
    <property type="molecule type" value="Genomic_DNA"/>
</dbReference>
<dbReference type="InterPro" id="IPR028994">
    <property type="entry name" value="Integrin_alpha_N"/>
</dbReference>
<dbReference type="InterPro" id="IPR013519">
    <property type="entry name" value="Int_alpha_beta-p"/>
</dbReference>
<protein>
    <submittedName>
        <fullName evidence="4">Integrin alpha beta-propellor repeat protein</fullName>
    </submittedName>
</protein>
<evidence type="ECO:0000313" key="5">
    <source>
        <dbReference type="Proteomes" id="UP000000787"/>
    </source>
</evidence>
<dbReference type="Gene3D" id="2.130.10.130">
    <property type="entry name" value="Integrin alpha, N-terminal"/>
    <property type="match status" value="3"/>
</dbReference>
<evidence type="ECO:0000256" key="2">
    <source>
        <dbReference type="ARBA" id="ARBA00022737"/>
    </source>
</evidence>
<accession>A9B8M3</accession>
<reference evidence="4 5" key="1">
    <citation type="journal article" date="2011" name="Stand. Genomic Sci.">
        <title>Complete genome sequence of the filamentous gliding predatory bacterium Herpetosiphon aurantiacus type strain (114-95(T)).</title>
        <authorList>
            <person name="Kiss H."/>
            <person name="Nett M."/>
            <person name="Domin N."/>
            <person name="Martin K."/>
            <person name="Maresca J.A."/>
            <person name="Copeland A."/>
            <person name="Lapidus A."/>
            <person name="Lucas S."/>
            <person name="Berry K.W."/>
            <person name="Glavina Del Rio T."/>
            <person name="Dalin E."/>
            <person name="Tice H."/>
            <person name="Pitluck S."/>
            <person name="Richardson P."/>
            <person name="Bruce D."/>
            <person name="Goodwin L."/>
            <person name="Han C."/>
            <person name="Detter J.C."/>
            <person name="Schmutz J."/>
            <person name="Brettin T."/>
            <person name="Land M."/>
            <person name="Hauser L."/>
            <person name="Kyrpides N.C."/>
            <person name="Ivanova N."/>
            <person name="Goker M."/>
            <person name="Woyke T."/>
            <person name="Klenk H.P."/>
            <person name="Bryant D.A."/>
        </authorList>
    </citation>
    <scope>NUCLEOTIDE SEQUENCE [LARGE SCALE GENOMIC DNA]</scope>
    <source>
        <strain evidence="5">ATCC 23779 / DSM 785 / 114-95</strain>
        <plasmid evidence="4">pHAU01</plasmid>
    </source>
</reference>
<keyword evidence="2" id="KW-0677">Repeat</keyword>
<dbReference type="InParanoid" id="A9B8M3"/>
<dbReference type="InterPro" id="IPR013517">
    <property type="entry name" value="FG-GAP"/>
</dbReference>
<dbReference type="BioCyc" id="HAUR316274:GHYA-5121-MONOMER"/>
<dbReference type="SMART" id="SM00191">
    <property type="entry name" value="Int_alpha"/>
    <property type="match status" value="5"/>
</dbReference>
<name>A9B8M3_HERA2</name>
<keyword evidence="5" id="KW-1185">Reference proteome</keyword>
<keyword evidence="4" id="KW-0614">Plasmid</keyword>
<dbReference type="PANTHER" id="PTHR36220:SF1">
    <property type="entry name" value="GAMMA TUBULIN COMPLEX COMPONENT C-TERMINAL DOMAIN-CONTAINING PROTEIN"/>
    <property type="match status" value="1"/>
</dbReference>
<keyword evidence="3" id="KW-0325">Glycoprotein</keyword>
<dbReference type="HOGENOM" id="CLU_025051_2_0_0"/>
<dbReference type="Proteomes" id="UP000000787">
    <property type="component" value="Plasmid pHAU01"/>
</dbReference>
<geneLocation type="plasmid" evidence="4 5">
    <name>pHAU01</name>
</geneLocation>
<evidence type="ECO:0000256" key="3">
    <source>
        <dbReference type="ARBA" id="ARBA00023180"/>
    </source>
</evidence>
<dbReference type="PANTHER" id="PTHR36220">
    <property type="entry name" value="UNNAMED PRODUCT"/>
    <property type="match status" value="1"/>
</dbReference>
<evidence type="ECO:0000256" key="1">
    <source>
        <dbReference type="ARBA" id="ARBA00022729"/>
    </source>
</evidence>
<gene>
    <name evidence="4" type="ordered locus">Haur_5059</name>
</gene>
<keyword evidence="4" id="KW-0401">Integrin</keyword>
<keyword evidence="1" id="KW-0732">Signal</keyword>
<evidence type="ECO:0000313" key="4">
    <source>
        <dbReference type="EMBL" id="ABX07687.1"/>
    </source>
</evidence>